<comment type="caution">
    <text evidence="3">The sequence shown here is derived from an EMBL/GenBank/DDBJ whole genome shotgun (WGS) entry which is preliminary data.</text>
</comment>
<evidence type="ECO:0000259" key="2">
    <source>
        <dbReference type="Pfam" id="PF13579"/>
    </source>
</evidence>
<dbReference type="PANTHER" id="PTHR45947:SF3">
    <property type="entry name" value="SULFOQUINOVOSYL TRANSFERASE SQD2"/>
    <property type="match status" value="1"/>
</dbReference>
<feature type="domain" description="Glycosyltransferase subfamily 4-like N-terminal" evidence="2">
    <location>
        <begin position="15"/>
        <end position="208"/>
    </location>
</feature>
<dbReference type="InterPro" id="IPR001296">
    <property type="entry name" value="Glyco_trans_1"/>
</dbReference>
<dbReference type="GO" id="GO:0016758">
    <property type="term" value="F:hexosyltransferase activity"/>
    <property type="evidence" value="ECO:0007669"/>
    <property type="project" value="TreeGrafter"/>
</dbReference>
<keyword evidence="4" id="KW-1185">Reference proteome</keyword>
<dbReference type="OrthoDB" id="506201at2"/>
<dbReference type="CDD" id="cd03801">
    <property type="entry name" value="GT4_PimA-like"/>
    <property type="match status" value="1"/>
</dbReference>
<dbReference type="PANTHER" id="PTHR45947">
    <property type="entry name" value="SULFOQUINOVOSYL TRANSFERASE SQD2"/>
    <property type="match status" value="1"/>
</dbReference>
<evidence type="ECO:0008006" key="5">
    <source>
        <dbReference type="Google" id="ProtNLM"/>
    </source>
</evidence>
<evidence type="ECO:0000313" key="4">
    <source>
        <dbReference type="Proteomes" id="UP000220527"/>
    </source>
</evidence>
<name>A0A2A6RG81_9CHLR</name>
<dbReference type="EMBL" id="NQWI01000101">
    <property type="protein sequence ID" value="PDW01885.1"/>
    <property type="molecule type" value="Genomic_DNA"/>
</dbReference>
<dbReference type="RefSeq" id="WP_097645257.1">
    <property type="nucleotide sequence ID" value="NZ_NQWI01000101.1"/>
</dbReference>
<gene>
    <name evidence="3" type="ORF">CJ255_16800</name>
</gene>
<feature type="domain" description="Glycosyl transferase family 1" evidence="1">
    <location>
        <begin position="226"/>
        <end position="384"/>
    </location>
</feature>
<accession>A0A2A6RG81</accession>
<dbReference type="Gene3D" id="3.40.50.2000">
    <property type="entry name" value="Glycogen Phosphorylase B"/>
    <property type="match status" value="2"/>
</dbReference>
<dbReference type="InterPro" id="IPR028098">
    <property type="entry name" value="Glyco_trans_4-like_N"/>
</dbReference>
<organism evidence="3 4">
    <name type="scientific">Candidatus Viridilinea mediisalina</name>
    <dbReference type="NCBI Taxonomy" id="2024553"/>
    <lineage>
        <taxon>Bacteria</taxon>
        <taxon>Bacillati</taxon>
        <taxon>Chloroflexota</taxon>
        <taxon>Chloroflexia</taxon>
        <taxon>Chloroflexales</taxon>
        <taxon>Chloroflexineae</taxon>
        <taxon>Oscillochloridaceae</taxon>
        <taxon>Candidatus Viridilinea</taxon>
    </lineage>
</organism>
<protein>
    <recommendedName>
        <fullName evidence="5">Glycosyl transferase family 1</fullName>
    </recommendedName>
</protein>
<dbReference type="Proteomes" id="UP000220527">
    <property type="component" value="Unassembled WGS sequence"/>
</dbReference>
<proteinExistence type="predicted"/>
<sequence length="410" mass="44902">MITLVLPWFGPESAGGAETQARALAQSLHALGVPVRVWASTGQDSFQPGVAGWPYGTRPYYPPGHSLVDGVPVWRFHATRADAQGLPRLFALRPQLCPDLSQFALHELRLLGSLLGSDQLYAAILAARHDPDNRFIFLPYPFPTTFWGTLLAPAHSYVLACLHDEPYARYRTYRFMLHQARGMLANSHPEAALAQQLYGLPAERIVVTGEGIDLHARGDAARFRQRYHLGDQPLLLFAGRRDASKNLPLLLAYLREYQARRGAPCRLALMGAGTLSMEAAGYASALEPWVLDLGFLDAQTKQDAYAAADIFVQPSLHESFSIVLMEAWLQGTPALVHADCAVTADHAQRSGGGLAWRSFGEFAAALDLLLAHPDLRYSLGQRGRAYVLATCDWATVARRTAAFVGSCLKS</sequence>
<dbReference type="Pfam" id="PF00534">
    <property type="entry name" value="Glycos_transf_1"/>
    <property type="match status" value="1"/>
</dbReference>
<evidence type="ECO:0000259" key="1">
    <source>
        <dbReference type="Pfam" id="PF00534"/>
    </source>
</evidence>
<reference evidence="4" key="1">
    <citation type="submission" date="2017-08" db="EMBL/GenBank/DDBJ databases">
        <authorList>
            <person name="Grouzdev D.S."/>
            <person name="Gaisin V.A."/>
            <person name="Rysina M.S."/>
            <person name="Gorlenko V.M."/>
        </authorList>
    </citation>
    <scope>NUCLEOTIDE SEQUENCE [LARGE SCALE GENOMIC DNA]</scope>
    <source>
        <strain evidence="4">Kir15-3F</strain>
    </source>
</reference>
<dbReference type="Pfam" id="PF13579">
    <property type="entry name" value="Glyco_trans_4_4"/>
    <property type="match status" value="1"/>
</dbReference>
<dbReference type="SUPFAM" id="SSF53756">
    <property type="entry name" value="UDP-Glycosyltransferase/glycogen phosphorylase"/>
    <property type="match status" value="1"/>
</dbReference>
<dbReference type="InterPro" id="IPR050194">
    <property type="entry name" value="Glycosyltransferase_grp1"/>
</dbReference>
<evidence type="ECO:0000313" key="3">
    <source>
        <dbReference type="EMBL" id="PDW01885.1"/>
    </source>
</evidence>
<dbReference type="AlphaFoldDB" id="A0A2A6RG81"/>